<dbReference type="RefSeq" id="WP_206726926.1">
    <property type="nucleotide sequence ID" value="NZ_CP071090.1"/>
</dbReference>
<evidence type="ECO:0000313" key="5">
    <source>
        <dbReference type="Proteomes" id="UP000662747"/>
    </source>
</evidence>
<dbReference type="Gene3D" id="2.40.160.20">
    <property type="match status" value="1"/>
</dbReference>
<dbReference type="Proteomes" id="UP000662747">
    <property type="component" value="Chromosome"/>
</dbReference>
<organism evidence="4 5">
    <name type="scientific">Pyxidicoccus parkwayensis</name>
    <dbReference type="NCBI Taxonomy" id="2813578"/>
    <lineage>
        <taxon>Bacteria</taxon>
        <taxon>Pseudomonadati</taxon>
        <taxon>Myxococcota</taxon>
        <taxon>Myxococcia</taxon>
        <taxon>Myxococcales</taxon>
        <taxon>Cystobacterineae</taxon>
        <taxon>Myxococcaceae</taxon>
        <taxon>Pyxidicoccus</taxon>
    </lineage>
</organism>
<feature type="domain" description="Outer membrane protein beta-barrel" evidence="3">
    <location>
        <begin position="13"/>
        <end position="216"/>
    </location>
</feature>
<gene>
    <name evidence="4" type="ORF">JY651_10770</name>
</gene>
<sequence>MRLHTLLPLALLALAVPTAASAQTDASTVGFESQGHEGPSRHFMFNVGGGVSFPISDAGDRFKTGGGFQVGAGFQFQRNLGLMGEYGYTAYGIQSSVLTGTGVDGNHYMQYGSLNAVWNVIPQSPLGFYLIGGPGLYYRKVQLSQLAGVAAVPYCDPWLYYCTTDVVPVSEIIGSRSSTDFGLSAGLGVTLKIYGDLRLYVEGRYHYIFGPNFNLPSGGSKHADGQYIPVNFGIRY</sequence>
<dbReference type="InterPro" id="IPR011250">
    <property type="entry name" value="OMP/PagP_B-barrel"/>
</dbReference>
<feature type="chain" id="PRO_5046326987" evidence="2">
    <location>
        <begin position="23"/>
        <end position="236"/>
    </location>
</feature>
<feature type="signal peptide" evidence="2">
    <location>
        <begin position="1"/>
        <end position="22"/>
    </location>
</feature>
<accession>A0ABX7P4K6</accession>
<evidence type="ECO:0000313" key="4">
    <source>
        <dbReference type="EMBL" id="QSQ25371.1"/>
    </source>
</evidence>
<reference evidence="4 5" key="1">
    <citation type="submission" date="2021-02" db="EMBL/GenBank/DDBJ databases">
        <title>De Novo genome assembly of isolated myxobacteria.</title>
        <authorList>
            <person name="Stevens D.C."/>
        </authorList>
    </citation>
    <scope>NUCLEOTIDE SEQUENCE [LARGE SCALE GENOMIC DNA]</scope>
    <source>
        <strain evidence="5">SCPEA02</strain>
    </source>
</reference>
<dbReference type="InterPro" id="IPR027385">
    <property type="entry name" value="Beta-barrel_OMP"/>
</dbReference>
<evidence type="ECO:0000256" key="2">
    <source>
        <dbReference type="SAM" id="SignalP"/>
    </source>
</evidence>
<dbReference type="SUPFAM" id="SSF56925">
    <property type="entry name" value="OMPA-like"/>
    <property type="match status" value="1"/>
</dbReference>
<name>A0ABX7P4K6_9BACT</name>
<keyword evidence="1 2" id="KW-0732">Signal</keyword>
<dbReference type="EMBL" id="CP071090">
    <property type="protein sequence ID" value="QSQ25371.1"/>
    <property type="molecule type" value="Genomic_DNA"/>
</dbReference>
<evidence type="ECO:0000256" key="1">
    <source>
        <dbReference type="ARBA" id="ARBA00022729"/>
    </source>
</evidence>
<dbReference type="Pfam" id="PF13505">
    <property type="entry name" value="OMP_b-brl"/>
    <property type="match status" value="1"/>
</dbReference>
<keyword evidence="5" id="KW-1185">Reference proteome</keyword>
<evidence type="ECO:0000259" key="3">
    <source>
        <dbReference type="Pfam" id="PF13505"/>
    </source>
</evidence>
<protein>
    <submittedName>
        <fullName evidence="4">Outer membrane beta-barrel protein</fullName>
    </submittedName>
</protein>
<proteinExistence type="predicted"/>